<sequence length="324" mass="36707">MKPLRIWITVILAASTCDLLGQEVPLSPDCVMRFANVEEAEAILGAEDAFTRRMSRFDLQSRLHTQAEVRSADYLRAAIDDIQPWSDASIETVLPAAEQLGRRVREWKLPLPEEVLLVCTAGTCEAGAPHTRGNAIVLPEQRLGRRQEDLPRLLAHELFHIASRQSPEWRDQVYATIGFQPCDEVRLSEAYRDRRITNPDAPIVQHYITVTVEDEQVQVAPVLLANIAQYDPSREASFFAYLQVKFVQLQQEQARWTPRFEEDGTLVGYPISALDDFLTQVGTNTKYLIHPEEILADNFSFLVTGKQVAMPEVIERIEALLTEP</sequence>
<name>A0A518JTB8_9BACT</name>
<organism evidence="1 2">
    <name type="scientific">Rosistilla carotiformis</name>
    <dbReference type="NCBI Taxonomy" id="2528017"/>
    <lineage>
        <taxon>Bacteria</taxon>
        <taxon>Pseudomonadati</taxon>
        <taxon>Planctomycetota</taxon>
        <taxon>Planctomycetia</taxon>
        <taxon>Pirellulales</taxon>
        <taxon>Pirellulaceae</taxon>
        <taxon>Rosistilla</taxon>
    </lineage>
</organism>
<dbReference type="AlphaFoldDB" id="A0A518JTB8"/>
<evidence type="ECO:0008006" key="3">
    <source>
        <dbReference type="Google" id="ProtNLM"/>
    </source>
</evidence>
<reference evidence="1 2" key="1">
    <citation type="submission" date="2019-02" db="EMBL/GenBank/DDBJ databases">
        <title>Deep-cultivation of Planctomycetes and their phenomic and genomic characterization uncovers novel biology.</title>
        <authorList>
            <person name="Wiegand S."/>
            <person name="Jogler M."/>
            <person name="Boedeker C."/>
            <person name="Pinto D."/>
            <person name="Vollmers J."/>
            <person name="Rivas-Marin E."/>
            <person name="Kohn T."/>
            <person name="Peeters S.H."/>
            <person name="Heuer A."/>
            <person name="Rast P."/>
            <person name="Oberbeckmann S."/>
            <person name="Bunk B."/>
            <person name="Jeske O."/>
            <person name="Meyerdierks A."/>
            <person name="Storesund J.E."/>
            <person name="Kallscheuer N."/>
            <person name="Luecker S."/>
            <person name="Lage O.M."/>
            <person name="Pohl T."/>
            <person name="Merkel B.J."/>
            <person name="Hornburger P."/>
            <person name="Mueller R.-W."/>
            <person name="Bruemmer F."/>
            <person name="Labrenz M."/>
            <person name="Spormann A.M."/>
            <person name="Op den Camp H."/>
            <person name="Overmann J."/>
            <person name="Amann R."/>
            <person name="Jetten M.S.M."/>
            <person name="Mascher T."/>
            <person name="Medema M.H."/>
            <person name="Devos D.P."/>
            <person name="Kaster A.-K."/>
            <person name="Ovreas L."/>
            <person name="Rohde M."/>
            <person name="Galperin M.Y."/>
            <person name="Jogler C."/>
        </authorList>
    </citation>
    <scope>NUCLEOTIDE SEQUENCE [LARGE SCALE GENOMIC DNA]</scope>
    <source>
        <strain evidence="1 2">Poly24</strain>
    </source>
</reference>
<keyword evidence="2" id="KW-1185">Reference proteome</keyword>
<evidence type="ECO:0000313" key="1">
    <source>
        <dbReference type="EMBL" id="QDV68787.1"/>
    </source>
</evidence>
<evidence type="ECO:0000313" key="2">
    <source>
        <dbReference type="Proteomes" id="UP000315082"/>
    </source>
</evidence>
<gene>
    <name evidence="1" type="ORF">Poly24_25000</name>
</gene>
<proteinExistence type="predicted"/>
<dbReference type="RefSeq" id="WP_145095207.1">
    <property type="nucleotide sequence ID" value="NZ_CP036348.1"/>
</dbReference>
<dbReference type="KEGG" id="rcf:Poly24_25000"/>
<protein>
    <recommendedName>
        <fullName evidence="3">DUF4157 domain-containing protein</fullName>
    </recommendedName>
</protein>
<dbReference type="EMBL" id="CP036348">
    <property type="protein sequence ID" value="QDV68787.1"/>
    <property type="molecule type" value="Genomic_DNA"/>
</dbReference>
<accession>A0A518JTB8</accession>
<dbReference type="Proteomes" id="UP000315082">
    <property type="component" value="Chromosome"/>
</dbReference>
<dbReference type="OrthoDB" id="9204554at2"/>